<dbReference type="AlphaFoldDB" id="A0A4V3RAV0"/>
<evidence type="ECO:0000259" key="7">
    <source>
        <dbReference type="Pfam" id="PF02687"/>
    </source>
</evidence>
<evidence type="ECO:0000313" key="9">
    <source>
        <dbReference type="Proteomes" id="UP000305751"/>
    </source>
</evidence>
<keyword evidence="2" id="KW-1003">Cell membrane</keyword>
<keyword evidence="3 6" id="KW-0812">Transmembrane</keyword>
<feature type="transmembrane region" description="Helical" evidence="6">
    <location>
        <begin position="531"/>
        <end position="550"/>
    </location>
</feature>
<dbReference type="InterPro" id="IPR050250">
    <property type="entry name" value="Macrolide_Exporter_MacB"/>
</dbReference>
<feature type="transmembrane region" description="Helical" evidence="6">
    <location>
        <begin position="230"/>
        <end position="253"/>
    </location>
</feature>
<name>A0A4V3RAV0_9BACE</name>
<comment type="subcellular location">
    <subcellularLocation>
        <location evidence="1">Cell membrane</location>
        <topology evidence="1">Multi-pass membrane protein</topology>
    </subcellularLocation>
</comment>
<keyword evidence="9" id="KW-1185">Reference proteome</keyword>
<evidence type="ECO:0000256" key="5">
    <source>
        <dbReference type="ARBA" id="ARBA00023136"/>
    </source>
</evidence>
<protein>
    <submittedName>
        <fullName evidence="8">FtsX-like permease family protein</fullName>
    </submittedName>
</protein>
<feature type="domain" description="ABC3 transporter permease C-terminal" evidence="7">
    <location>
        <begin position="100"/>
        <end position="215"/>
    </location>
</feature>
<evidence type="ECO:0000256" key="1">
    <source>
        <dbReference type="ARBA" id="ARBA00004651"/>
    </source>
</evidence>
<feature type="transmembrane region" description="Helical" evidence="6">
    <location>
        <begin position="480"/>
        <end position="503"/>
    </location>
</feature>
<dbReference type="PANTHER" id="PTHR30572:SF18">
    <property type="entry name" value="ABC-TYPE MACROLIDE FAMILY EXPORT SYSTEM PERMEASE COMPONENT 2"/>
    <property type="match status" value="1"/>
</dbReference>
<dbReference type="GO" id="GO:0022857">
    <property type="term" value="F:transmembrane transporter activity"/>
    <property type="evidence" value="ECO:0007669"/>
    <property type="project" value="TreeGrafter"/>
</dbReference>
<evidence type="ECO:0000256" key="6">
    <source>
        <dbReference type="SAM" id="Phobius"/>
    </source>
</evidence>
<sequence>MKKISAVFKPYVQAALQIDVLDGSLNLNEEGTACMILLKKRTNMKAFQERFEATELPTLLGKGYYRFQTLQDSYFDTELAESTKSFSHRQLVLLSIGLLSALLILFIACFNYVNLSFSRLLKQVNMLHVETLMGASHSYICRQLFVDTFLTVFIAFVLSVLVMGDVLSLFNYSFDAHLTFSFILSWKVFPLILLFVLVLAVVPAVYMAKKMNRISISGYRQFFQGRKKKRLVAILVGLQLIISIGLMTTFMMIRSQLSTIENQGEQYKGVIVLGNEHSVLTLPLYNDIKKIPGIQMAVLSKNCMTNPLNIAVPVKQNGQEIMVMKVLLTECPELLDLFNVNFLHPEQFADLLPKTAHPVVVNETFVRLFVSSGEDPVGQTLSKYNQDNMGDGTIIGVFKDFRLNSLNMEITPMQVALQELPVNQSTFISCRLNEGRRSETMKALRQLWEKHYPGHSFIYVDTYQQYLSDNINMVKFSRLLLAYAIISLFLTLFGVFGITWYAVEQRKREIAIRKVHGASSLQILLLLNRPFFLYILLAYVIAVPIVFVLMRHWREQFVYPAIWGIDVFVIPIIILIFVTFVTVIFNGYHTALSNPSETIKTE</sequence>
<feature type="transmembrane region" description="Helical" evidence="6">
    <location>
        <begin position="91"/>
        <end position="113"/>
    </location>
</feature>
<feature type="transmembrane region" description="Helical" evidence="6">
    <location>
        <begin position="144"/>
        <end position="168"/>
    </location>
</feature>
<evidence type="ECO:0000256" key="3">
    <source>
        <dbReference type="ARBA" id="ARBA00022692"/>
    </source>
</evidence>
<dbReference type="GO" id="GO:0005886">
    <property type="term" value="C:plasma membrane"/>
    <property type="evidence" value="ECO:0007669"/>
    <property type="project" value="UniProtKB-SubCell"/>
</dbReference>
<reference evidence="8 9" key="1">
    <citation type="submission" date="2019-04" db="EMBL/GenBank/DDBJ databases">
        <title>Microbes associate with the intestines of laboratory mice.</title>
        <authorList>
            <person name="Navarre W."/>
            <person name="Wong E."/>
            <person name="Huang K."/>
            <person name="Tropini C."/>
            <person name="Ng K."/>
            <person name="Yu B."/>
        </authorList>
    </citation>
    <scope>NUCLEOTIDE SEQUENCE [LARGE SCALE GENOMIC DNA]</scope>
    <source>
        <strain evidence="8 9">NM70_E10</strain>
    </source>
</reference>
<keyword evidence="5 6" id="KW-0472">Membrane</keyword>
<dbReference type="EMBL" id="SRZA01000030">
    <property type="protein sequence ID" value="TGY02370.1"/>
    <property type="molecule type" value="Genomic_DNA"/>
</dbReference>
<organism evidence="8 9">
    <name type="scientific">Bacteroides acidifaciens</name>
    <dbReference type="NCBI Taxonomy" id="85831"/>
    <lineage>
        <taxon>Bacteria</taxon>
        <taxon>Pseudomonadati</taxon>
        <taxon>Bacteroidota</taxon>
        <taxon>Bacteroidia</taxon>
        <taxon>Bacteroidales</taxon>
        <taxon>Bacteroidaceae</taxon>
        <taxon>Bacteroides</taxon>
    </lineage>
</organism>
<evidence type="ECO:0000256" key="4">
    <source>
        <dbReference type="ARBA" id="ARBA00022989"/>
    </source>
</evidence>
<evidence type="ECO:0000256" key="2">
    <source>
        <dbReference type="ARBA" id="ARBA00022475"/>
    </source>
</evidence>
<dbReference type="Pfam" id="PF02687">
    <property type="entry name" value="FtsX"/>
    <property type="match status" value="2"/>
</dbReference>
<feature type="transmembrane region" description="Helical" evidence="6">
    <location>
        <begin position="562"/>
        <end position="585"/>
    </location>
</feature>
<evidence type="ECO:0000313" key="8">
    <source>
        <dbReference type="EMBL" id="TGY02370.1"/>
    </source>
</evidence>
<comment type="caution">
    <text evidence="8">The sequence shown here is derived from an EMBL/GenBank/DDBJ whole genome shotgun (WGS) entry which is preliminary data.</text>
</comment>
<dbReference type="PANTHER" id="PTHR30572">
    <property type="entry name" value="MEMBRANE COMPONENT OF TRANSPORTER-RELATED"/>
    <property type="match status" value="1"/>
</dbReference>
<dbReference type="InterPro" id="IPR003838">
    <property type="entry name" value="ABC3_permease_C"/>
</dbReference>
<dbReference type="Proteomes" id="UP000305751">
    <property type="component" value="Unassembled WGS sequence"/>
</dbReference>
<dbReference type="RefSeq" id="WP_136014311.1">
    <property type="nucleotide sequence ID" value="NZ_CAJTBC010000021.1"/>
</dbReference>
<keyword evidence="4 6" id="KW-1133">Transmembrane helix</keyword>
<feature type="domain" description="ABC3 transporter permease C-terminal" evidence="7">
    <location>
        <begin position="483"/>
        <end position="584"/>
    </location>
</feature>
<accession>A0A4V3RAV0</accession>
<feature type="transmembrane region" description="Helical" evidence="6">
    <location>
        <begin position="188"/>
        <end position="209"/>
    </location>
</feature>
<proteinExistence type="predicted"/>
<gene>
    <name evidence="8" type="ORF">E5356_10660</name>
</gene>